<feature type="repeat" description="PPR" evidence="3">
    <location>
        <begin position="91"/>
        <end position="125"/>
    </location>
</feature>
<proteinExistence type="inferred from homology"/>
<evidence type="ECO:0000313" key="6">
    <source>
        <dbReference type="RefSeq" id="XP_008228134.1"/>
    </source>
</evidence>
<comment type="similarity">
    <text evidence="1">Belongs to the PPR family. P subfamily.</text>
</comment>
<feature type="repeat" description="PPR" evidence="3">
    <location>
        <begin position="56"/>
        <end position="90"/>
    </location>
</feature>
<name>A0ABM0NQ38_PRUMU</name>
<dbReference type="NCBIfam" id="TIGR00756">
    <property type="entry name" value="PPR"/>
    <property type="match status" value="1"/>
</dbReference>
<evidence type="ECO:0000256" key="2">
    <source>
        <dbReference type="ARBA" id="ARBA00022737"/>
    </source>
</evidence>
<evidence type="ECO:0000256" key="1">
    <source>
        <dbReference type="ARBA" id="ARBA00007626"/>
    </source>
</evidence>
<dbReference type="Pfam" id="PF12854">
    <property type="entry name" value="PPR_1"/>
    <property type="match status" value="2"/>
</dbReference>
<protein>
    <submittedName>
        <fullName evidence="6">Pentatricopeptide repeat-containing protein At1g12700, mitochondrial</fullName>
    </submittedName>
</protein>
<dbReference type="Gene3D" id="1.25.40.10">
    <property type="entry name" value="Tetratricopeptide repeat domain"/>
    <property type="match status" value="2"/>
</dbReference>
<organism evidence="5 6">
    <name type="scientific">Prunus mume</name>
    <name type="common">Japanese apricot</name>
    <name type="synonym">Armeniaca mume</name>
    <dbReference type="NCBI Taxonomy" id="102107"/>
    <lineage>
        <taxon>Eukaryota</taxon>
        <taxon>Viridiplantae</taxon>
        <taxon>Streptophyta</taxon>
        <taxon>Embryophyta</taxon>
        <taxon>Tracheophyta</taxon>
        <taxon>Spermatophyta</taxon>
        <taxon>Magnoliopsida</taxon>
        <taxon>eudicotyledons</taxon>
        <taxon>Gunneridae</taxon>
        <taxon>Pentapetalae</taxon>
        <taxon>rosids</taxon>
        <taxon>fabids</taxon>
        <taxon>Rosales</taxon>
        <taxon>Rosaceae</taxon>
        <taxon>Amygdaloideae</taxon>
        <taxon>Amygdaleae</taxon>
        <taxon>Prunus</taxon>
    </lineage>
</organism>
<dbReference type="InterPro" id="IPR002885">
    <property type="entry name" value="PPR_rpt"/>
</dbReference>
<dbReference type="PANTHER" id="PTHR46128">
    <property type="entry name" value="MITOCHONDRIAL GROUP I INTRON SPLICING FACTOR CCM1"/>
    <property type="match status" value="1"/>
</dbReference>
<feature type="signal peptide" evidence="4">
    <location>
        <begin position="1"/>
        <end position="22"/>
    </location>
</feature>
<reference evidence="6" key="2">
    <citation type="submission" date="2025-08" db="UniProtKB">
        <authorList>
            <consortium name="RefSeq"/>
        </authorList>
    </citation>
    <scope>IDENTIFICATION</scope>
</reference>
<dbReference type="RefSeq" id="XP_008228134.1">
    <property type="nucleotide sequence ID" value="XM_008229912.1"/>
</dbReference>
<reference evidence="5" key="1">
    <citation type="journal article" date="2012" name="Nat. Commun.">
        <title>The genome of Prunus mume.</title>
        <authorList>
            <person name="Zhang Q."/>
            <person name="Chen W."/>
            <person name="Sun L."/>
            <person name="Zhao F."/>
            <person name="Huang B."/>
            <person name="Yang W."/>
            <person name="Tao Y."/>
            <person name="Wang J."/>
            <person name="Yuan Z."/>
            <person name="Fan G."/>
            <person name="Xing Z."/>
            <person name="Han C."/>
            <person name="Pan H."/>
            <person name="Zhong X."/>
            <person name="Shi W."/>
            <person name="Liang X."/>
            <person name="Du D."/>
            <person name="Sun F."/>
            <person name="Xu Z."/>
            <person name="Hao R."/>
            <person name="Lv T."/>
            <person name="Lv Y."/>
            <person name="Zheng Z."/>
            <person name="Sun M."/>
            <person name="Luo L."/>
            <person name="Cai M."/>
            <person name="Gao Y."/>
            <person name="Wang J."/>
            <person name="Yin Y."/>
            <person name="Xu X."/>
            <person name="Cheng T."/>
            <person name="Wang J."/>
        </authorList>
    </citation>
    <scope>NUCLEOTIDE SEQUENCE [LARGE SCALE GENOMIC DNA]</scope>
</reference>
<keyword evidence="2" id="KW-0677">Repeat</keyword>
<evidence type="ECO:0000313" key="5">
    <source>
        <dbReference type="Proteomes" id="UP000694861"/>
    </source>
</evidence>
<feature type="chain" id="PRO_5047321048" evidence="4">
    <location>
        <begin position="23"/>
        <end position="154"/>
    </location>
</feature>
<keyword evidence="5" id="KW-1185">Reference proteome</keyword>
<dbReference type="InterPro" id="IPR011990">
    <property type="entry name" value="TPR-like_helical_dom_sf"/>
</dbReference>
<dbReference type="PROSITE" id="PS51375">
    <property type="entry name" value="PPR"/>
    <property type="match status" value="2"/>
</dbReference>
<dbReference type="Pfam" id="PF13041">
    <property type="entry name" value="PPR_2"/>
    <property type="match status" value="1"/>
</dbReference>
<evidence type="ECO:0000256" key="4">
    <source>
        <dbReference type="SAM" id="SignalP"/>
    </source>
</evidence>
<accession>A0ABM0NQ38</accession>
<sequence>MGASFSVLALFFKLGLQPDVTTVNTLIRGLGLDSRVHEADALVRKIAFFGEGCKPNAVTFGTLIDASCKPRQNGRAIQMLRLMEKYDCQLYVVVYSTIIDSLCKDQLVAEAFKLFSEMESKGIPPNIVTYTSLFLGLCKSCPSEATQFFTEIEE</sequence>
<dbReference type="Proteomes" id="UP000694861">
    <property type="component" value="Linkage group LG1"/>
</dbReference>
<dbReference type="GeneID" id="103327575"/>
<evidence type="ECO:0000256" key="3">
    <source>
        <dbReference type="PROSITE-ProRule" id="PRU00708"/>
    </source>
</evidence>
<dbReference type="PANTHER" id="PTHR46128:SF358">
    <property type="entry name" value="TETRATRICOPEPTIDE REPEAT (TPR)-LIKE SUPERFAMILY PROTEIN"/>
    <property type="match status" value="1"/>
</dbReference>
<dbReference type="InterPro" id="IPR050872">
    <property type="entry name" value="PPR_P_subfamily"/>
</dbReference>
<gene>
    <name evidence="6" type="primary">LOC103327575</name>
</gene>
<keyword evidence="4" id="KW-0732">Signal</keyword>